<dbReference type="STRING" id="407821.A0A087TKA4"/>
<dbReference type="OMA" id="FLECELI"/>
<dbReference type="EMBL" id="KK115612">
    <property type="protein sequence ID" value="KFM65543.1"/>
    <property type="molecule type" value="Genomic_DNA"/>
</dbReference>
<dbReference type="GO" id="GO:0030163">
    <property type="term" value="P:protein catabolic process"/>
    <property type="evidence" value="ECO:0007669"/>
    <property type="project" value="UniProtKB-ARBA"/>
</dbReference>
<dbReference type="SUPFAM" id="SSF54695">
    <property type="entry name" value="POZ domain"/>
    <property type="match status" value="2"/>
</dbReference>
<evidence type="ECO:0000313" key="3">
    <source>
        <dbReference type="EMBL" id="KFM65543.1"/>
    </source>
</evidence>
<feature type="domain" description="BTB" evidence="1">
    <location>
        <begin position="153"/>
        <end position="215"/>
    </location>
</feature>
<dbReference type="InterPro" id="IPR011333">
    <property type="entry name" value="SKP1/BTB/POZ_sf"/>
</dbReference>
<accession>A0A087TKA4</accession>
<dbReference type="Proteomes" id="UP000054359">
    <property type="component" value="Unassembled WGS sequence"/>
</dbReference>
<dbReference type="PROSITE" id="PS50097">
    <property type="entry name" value="BTB"/>
    <property type="match status" value="2"/>
</dbReference>
<reference evidence="3 4" key="1">
    <citation type="submission" date="2013-11" db="EMBL/GenBank/DDBJ databases">
        <title>Genome sequencing of Stegodyphus mimosarum.</title>
        <authorList>
            <person name="Bechsgaard J."/>
        </authorList>
    </citation>
    <scope>NUCLEOTIDE SEQUENCE [LARGE SCALE GENOMIC DNA]</scope>
</reference>
<dbReference type="Pfam" id="PF22486">
    <property type="entry name" value="MATH_2"/>
    <property type="match status" value="1"/>
</dbReference>
<dbReference type="PROSITE" id="PS50144">
    <property type="entry name" value="MATH"/>
    <property type="match status" value="1"/>
</dbReference>
<dbReference type="InterPro" id="IPR000210">
    <property type="entry name" value="BTB/POZ_dom"/>
</dbReference>
<dbReference type="AlphaFoldDB" id="A0A087TKA4"/>
<dbReference type="CDD" id="cd18186">
    <property type="entry name" value="BTB_POZ_ZBTB_KLHL-like"/>
    <property type="match status" value="1"/>
</dbReference>
<name>A0A087TKA4_STEMI</name>
<gene>
    <name evidence="3" type="ORF">X975_09537</name>
</gene>
<protein>
    <submittedName>
        <fullName evidence="3">Protein roadkill</fullName>
    </submittedName>
</protein>
<keyword evidence="4" id="KW-1185">Reference proteome</keyword>
<dbReference type="Pfam" id="PF00651">
    <property type="entry name" value="BTB"/>
    <property type="match status" value="2"/>
</dbReference>
<dbReference type="Gene3D" id="2.60.210.10">
    <property type="entry name" value="Apoptosis, Tumor Necrosis Factor Receptor Associated Protein 2, Chain A"/>
    <property type="match status" value="1"/>
</dbReference>
<dbReference type="PANTHER" id="PTHR24413">
    <property type="entry name" value="SPECKLE-TYPE POZ PROTEIN"/>
    <property type="match status" value="1"/>
</dbReference>
<feature type="domain" description="MATH" evidence="2">
    <location>
        <begin position="8"/>
        <end position="130"/>
    </location>
</feature>
<evidence type="ECO:0000313" key="4">
    <source>
        <dbReference type="Proteomes" id="UP000054359"/>
    </source>
</evidence>
<organism evidence="3 4">
    <name type="scientific">Stegodyphus mimosarum</name>
    <name type="common">African social velvet spider</name>
    <dbReference type="NCBI Taxonomy" id="407821"/>
    <lineage>
        <taxon>Eukaryota</taxon>
        <taxon>Metazoa</taxon>
        <taxon>Ecdysozoa</taxon>
        <taxon>Arthropoda</taxon>
        <taxon>Chelicerata</taxon>
        <taxon>Arachnida</taxon>
        <taxon>Araneae</taxon>
        <taxon>Araneomorphae</taxon>
        <taxon>Entelegynae</taxon>
        <taxon>Eresoidea</taxon>
        <taxon>Eresidae</taxon>
        <taxon>Stegodyphus</taxon>
    </lineage>
</organism>
<dbReference type="InterPro" id="IPR002083">
    <property type="entry name" value="MATH/TRAF_dom"/>
</dbReference>
<feature type="non-terminal residue" evidence="3">
    <location>
        <position position="570"/>
    </location>
</feature>
<dbReference type="Gene3D" id="3.30.710.10">
    <property type="entry name" value="Potassium Channel Kv1.1, Chain A"/>
    <property type="match status" value="2"/>
</dbReference>
<evidence type="ECO:0000259" key="2">
    <source>
        <dbReference type="PROSITE" id="PS50144"/>
    </source>
</evidence>
<dbReference type="FunFam" id="3.30.710.10:FF:000159">
    <property type="entry name" value="Speckle-type POZ protein B"/>
    <property type="match status" value="1"/>
</dbReference>
<dbReference type="InterPro" id="IPR008974">
    <property type="entry name" value="TRAF-like"/>
</dbReference>
<dbReference type="Gene3D" id="1.25.40.420">
    <property type="match status" value="1"/>
</dbReference>
<dbReference type="OrthoDB" id="7633492at2759"/>
<dbReference type="SUPFAM" id="SSF49599">
    <property type="entry name" value="TRAF domain-like"/>
    <property type="match status" value="1"/>
</dbReference>
<dbReference type="CDD" id="cd14733">
    <property type="entry name" value="BACK"/>
    <property type="match status" value="1"/>
</dbReference>
<sequence>MEKQEDDKFTFTWSIENFSMCHHSKVECLFSPEFALNSLPGMKWFIQLYPRGVLDEDCIIFFLSRTDNILKSWKISYRFKVLDCNEKLLFSLDEETNIFECKLSSNPYCLQRKLPFPSLVNDILIIKCTLKPVCEPNVKEELLPVLYENRLFTDVVLRTNDSAFKVHKVILYARWPKLAEILEAKGDSELALGIESNVLDAMIRYVYTGRIDVSGYEFLAEVSSIATKYEFPHPISTPVVAQKYRTKVDVEKMSFVWPIKNFSSLPVNTVLRSHVFTVNILKSCKWNLKFEMCKDALHGRIFDIFICKVCDQNSRPIFIRSKISFNGNSSENHYLFEEDEMCKYVAEFSRCISTHQNDVLFLECELIFSEFCEFLDCNYASNIVESSCAFTLTIYCHHFSSDLLRLYESGKSSDVTIVVGSRTFLAHKFIICARSCVFSKMFETEMEEKKKNSVTISDVKPHIIDEMLRFMYSGTLKKSLNGTAMKLYAAADKYDVQALKKVCLGYLKSNLSVNNVFKVFQVADLHSDNDLCESAFEYINLHKEVVFSSNKWKQISSRSLHKLLEKMEIQ</sequence>
<feature type="domain" description="BTB" evidence="1">
    <location>
        <begin position="413"/>
        <end position="480"/>
    </location>
</feature>
<dbReference type="CDD" id="cd00121">
    <property type="entry name" value="MATH"/>
    <property type="match status" value="1"/>
</dbReference>
<dbReference type="SMART" id="SM00225">
    <property type="entry name" value="BTB"/>
    <property type="match status" value="2"/>
</dbReference>
<proteinExistence type="predicted"/>
<evidence type="ECO:0000259" key="1">
    <source>
        <dbReference type="PROSITE" id="PS50097"/>
    </source>
</evidence>